<accession>A0A318S4Z3</accession>
<organism evidence="1 2">
    <name type="scientific">Deinococcus yavapaiensis KR-236</name>
    <dbReference type="NCBI Taxonomy" id="694435"/>
    <lineage>
        <taxon>Bacteria</taxon>
        <taxon>Thermotogati</taxon>
        <taxon>Deinococcota</taxon>
        <taxon>Deinococci</taxon>
        <taxon>Deinococcales</taxon>
        <taxon>Deinococcaceae</taxon>
        <taxon>Deinococcus</taxon>
    </lineage>
</organism>
<gene>
    <name evidence="1" type="ORF">DES52_1363</name>
</gene>
<evidence type="ECO:0008006" key="3">
    <source>
        <dbReference type="Google" id="ProtNLM"/>
    </source>
</evidence>
<dbReference type="EMBL" id="QJSX01000036">
    <property type="protein sequence ID" value="PYE47925.1"/>
    <property type="molecule type" value="Genomic_DNA"/>
</dbReference>
<keyword evidence="2" id="KW-1185">Reference proteome</keyword>
<protein>
    <recommendedName>
        <fullName evidence="3">SMP-30/gluconolaconase/LRE-like protein</fullName>
    </recommendedName>
</protein>
<name>A0A318S4Z3_9DEIO</name>
<evidence type="ECO:0000313" key="2">
    <source>
        <dbReference type="Proteomes" id="UP000248326"/>
    </source>
</evidence>
<dbReference type="Proteomes" id="UP000248326">
    <property type="component" value="Unassembled WGS sequence"/>
</dbReference>
<evidence type="ECO:0000313" key="1">
    <source>
        <dbReference type="EMBL" id="PYE47925.1"/>
    </source>
</evidence>
<dbReference type="RefSeq" id="WP_245901231.1">
    <property type="nucleotide sequence ID" value="NZ_QJSX01000036.1"/>
</dbReference>
<sequence length="57" mass="6211">MYADFASGTVWAAPTSGQRWTKAQIGRIENPSTFGEDEAGELYVAEYGSGRLLKLGR</sequence>
<comment type="caution">
    <text evidence="1">The sequence shown here is derived from an EMBL/GenBank/DDBJ whole genome shotgun (WGS) entry which is preliminary data.</text>
</comment>
<reference evidence="1 2" key="1">
    <citation type="submission" date="2018-06" db="EMBL/GenBank/DDBJ databases">
        <title>Genomic Encyclopedia of Type Strains, Phase IV (KMG-IV): sequencing the most valuable type-strain genomes for metagenomic binning, comparative biology and taxonomic classification.</title>
        <authorList>
            <person name="Goeker M."/>
        </authorList>
    </citation>
    <scope>NUCLEOTIDE SEQUENCE [LARGE SCALE GENOMIC DNA]</scope>
    <source>
        <strain evidence="1 2">DSM 18048</strain>
    </source>
</reference>
<proteinExistence type="predicted"/>
<dbReference type="AlphaFoldDB" id="A0A318S4Z3"/>